<accession>T0RR22</accession>
<dbReference type="VEuPathDB" id="FungiDB:SDRG_09818"/>
<dbReference type="OMA" id="RHETHLP"/>
<feature type="compositionally biased region" description="Basic residues" evidence="1">
    <location>
        <begin position="136"/>
        <end position="149"/>
    </location>
</feature>
<sequence>MAQFMGLHYILNTNKTTVHYDVSARDDILRTSNLLVNLNGHLRQHETTRLPSLSQCTDRLAINAATVRRRLAIERRNAKRQIVSRTSAVQNASPPVLIHVKNTKNRVSAAAYREKREHKLSYIIDEIHRLEASHPSLRHRPFAPAKKAKSVQLPTESKDEYRRRTNRESAAKSRLLQEEKVWYLNRELARLQALAPQ</sequence>
<dbReference type="AlphaFoldDB" id="T0RR22"/>
<feature type="region of interest" description="Disordered" evidence="1">
    <location>
        <begin position="135"/>
        <end position="172"/>
    </location>
</feature>
<dbReference type="RefSeq" id="XP_008613993.1">
    <property type="nucleotide sequence ID" value="XM_008615771.1"/>
</dbReference>
<evidence type="ECO:0000256" key="1">
    <source>
        <dbReference type="SAM" id="MobiDB-lite"/>
    </source>
</evidence>
<feature type="compositionally biased region" description="Basic and acidic residues" evidence="1">
    <location>
        <begin position="156"/>
        <end position="172"/>
    </location>
</feature>
<name>T0RR22_SAPDV</name>
<dbReference type="Proteomes" id="UP000030762">
    <property type="component" value="Unassembled WGS sequence"/>
</dbReference>
<evidence type="ECO:0000313" key="2">
    <source>
        <dbReference type="EMBL" id="EQC32492.1"/>
    </source>
</evidence>
<dbReference type="GeneID" id="19950545"/>
<keyword evidence="3" id="KW-1185">Reference proteome</keyword>
<evidence type="ECO:0008006" key="4">
    <source>
        <dbReference type="Google" id="ProtNLM"/>
    </source>
</evidence>
<protein>
    <recommendedName>
        <fullName evidence="4">BZIP domain-containing protein</fullName>
    </recommendedName>
</protein>
<gene>
    <name evidence="2" type="ORF">SDRG_09818</name>
</gene>
<dbReference type="InParanoid" id="T0RR22"/>
<proteinExistence type="predicted"/>
<dbReference type="EMBL" id="JH767163">
    <property type="protein sequence ID" value="EQC32492.1"/>
    <property type="molecule type" value="Genomic_DNA"/>
</dbReference>
<reference evidence="2 3" key="1">
    <citation type="submission" date="2012-04" db="EMBL/GenBank/DDBJ databases">
        <title>The Genome Sequence of Saprolegnia declina VS20.</title>
        <authorList>
            <consortium name="The Broad Institute Genome Sequencing Platform"/>
            <person name="Russ C."/>
            <person name="Nusbaum C."/>
            <person name="Tyler B."/>
            <person name="van West P."/>
            <person name="Dieguez-Uribeondo J."/>
            <person name="de Bruijn I."/>
            <person name="Tripathy S."/>
            <person name="Jiang R."/>
            <person name="Young S.K."/>
            <person name="Zeng Q."/>
            <person name="Gargeya S."/>
            <person name="Fitzgerald M."/>
            <person name="Haas B."/>
            <person name="Abouelleil A."/>
            <person name="Alvarado L."/>
            <person name="Arachchi H.M."/>
            <person name="Berlin A."/>
            <person name="Chapman S.B."/>
            <person name="Goldberg J."/>
            <person name="Griggs A."/>
            <person name="Gujja S."/>
            <person name="Hansen M."/>
            <person name="Howarth C."/>
            <person name="Imamovic A."/>
            <person name="Larimer J."/>
            <person name="McCowen C."/>
            <person name="Montmayeur A."/>
            <person name="Murphy C."/>
            <person name="Neiman D."/>
            <person name="Pearson M."/>
            <person name="Priest M."/>
            <person name="Roberts A."/>
            <person name="Saif S."/>
            <person name="Shea T."/>
            <person name="Sisk P."/>
            <person name="Sykes S."/>
            <person name="Wortman J."/>
            <person name="Nusbaum C."/>
            <person name="Birren B."/>
        </authorList>
    </citation>
    <scope>NUCLEOTIDE SEQUENCE [LARGE SCALE GENOMIC DNA]</scope>
    <source>
        <strain evidence="2 3">VS20</strain>
    </source>
</reference>
<organism evidence="2 3">
    <name type="scientific">Saprolegnia diclina (strain VS20)</name>
    <dbReference type="NCBI Taxonomy" id="1156394"/>
    <lineage>
        <taxon>Eukaryota</taxon>
        <taxon>Sar</taxon>
        <taxon>Stramenopiles</taxon>
        <taxon>Oomycota</taxon>
        <taxon>Saprolegniomycetes</taxon>
        <taxon>Saprolegniales</taxon>
        <taxon>Saprolegniaceae</taxon>
        <taxon>Saprolegnia</taxon>
    </lineage>
</organism>
<evidence type="ECO:0000313" key="3">
    <source>
        <dbReference type="Proteomes" id="UP000030762"/>
    </source>
</evidence>
<dbReference type="OrthoDB" id="68065at2759"/>